<dbReference type="SUPFAM" id="SSF51419">
    <property type="entry name" value="PLP-binding barrel"/>
    <property type="match status" value="1"/>
</dbReference>
<evidence type="ECO:0000313" key="5">
    <source>
        <dbReference type="Proteomes" id="UP000001977"/>
    </source>
</evidence>
<dbReference type="InterPro" id="IPR029066">
    <property type="entry name" value="PLP-binding_barrel"/>
</dbReference>
<keyword evidence="5" id="KW-1185">Reference proteome</keyword>
<evidence type="ECO:0000256" key="2">
    <source>
        <dbReference type="ARBA" id="ARBA00023239"/>
    </source>
</evidence>
<feature type="domain" description="D-serine dehydratase-like" evidence="3">
    <location>
        <begin position="261"/>
        <end position="368"/>
    </location>
</feature>
<name>Q2KXF6_BORA1</name>
<sequence length="382" mass="41002">MNRKTRPTLDSLDTPCLLLDEARMEANIEYMKARMRRLGVTLRPHLKTPKSVEVARRAMQTPQGPAAVSTLQEAEQFARAGVRDILYAVGLSPAKIDRVLALRAQGVNLTVVVDSVEAAQALASRSRAAGAPIPALIEIDADGHRAGVRPEQQALLCAIGRALHEGGAELRGVMTHAGESYSSPDVVAIRDMAERERSAAVRAAAVLREQGLPCPVVSVGSTPTAMFAENLEGVTEVRAGVYVFFDLFMAGLGVCKQDDIALSVLTTVIGHQPEKAWILVDAGWMAMSRDRGTANQAVDQYYGLVCDVAGRPLPGLVLKQTNQEQGIITLRPGATGTLPDLPIGTRLRILPNHACATGAQHDAYQVLRGADVAAVWPRFRGW</sequence>
<dbReference type="PANTHER" id="PTHR28004:SF2">
    <property type="entry name" value="D-SERINE DEHYDRATASE"/>
    <property type="match status" value="1"/>
</dbReference>
<dbReference type="KEGG" id="bav:BAV0669"/>
<dbReference type="eggNOG" id="COG3616">
    <property type="taxonomic scope" value="Bacteria"/>
</dbReference>
<organism evidence="4 5">
    <name type="scientific">Bordetella avium (strain 197N)</name>
    <dbReference type="NCBI Taxonomy" id="360910"/>
    <lineage>
        <taxon>Bacteria</taxon>
        <taxon>Pseudomonadati</taxon>
        <taxon>Pseudomonadota</taxon>
        <taxon>Betaproteobacteria</taxon>
        <taxon>Burkholderiales</taxon>
        <taxon>Alcaligenaceae</taxon>
        <taxon>Bordetella</taxon>
    </lineage>
</organism>
<dbReference type="Gene3D" id="3.20.20.10">
    <property type="entry name" value="Alanine racemase"/>
    <property type="match status" value="1"/>
</dbReference>
<keyword evidence="2" id="KW-0456">Lyase</keyword>
<dbReference type="SMART" id="SM01119">
    <property type="entry name" value="D-ser_dehydrat"/>
    <property type="match status" value="1"/>
</dbReference>
<evidence type="ECO:0000256" key="1">
    <source>
        <dbReference type="ARBA" id="ARBA00005323"/>
    </source>
</evidence>
<dbReference type="Gene3D" id="2.40.37.20">
    <property type="entry name" value="D-serine dehydratase-like domain"/>
    <property type="match status" value="1"/>
</dbReference>
<evidence type="ECO:0000259" key="3">
    <source>
        <dbReference type="SMART" id="SM01119"/>
    </source>
</evidence>
<dbReference type="InterPro" id="IPR051466">
    <property type="entry name" value="D-amino_acid_metab_enzyme"/>
</dbReference>
<dbReference type="HOGENOM" id="CLU_031639_2_2_4"/>
<comment type="similarity">
    <text evidence="1">Belongs to the DSD1 family.</text>
</comment>
<dbReference type="OrthoDB" id="9772497at2"/>
<dbReference type="InterPro" id="IPR042208">
    <property type="entry name" value="D-ser_dehydrat-like_sf"/>
</dbReference>
<evidence type="ECO:0000313" key="4">
    <source>
        <dbReference type="EMBL" id="CAJ48274.1"/>
    </source>
</evidence>
<dbReference type="Pfam" id="PF01168">
    <property type="entry name" value="Ala_racemase_N"/>
    <property type="match status" value="1"/>
</dbReference>
<dbReference type="EMBL" id="AM167904">
    <property type="protein sequence ID" value="CAJ48274.1"/>
    <property type="molecule type" value="Genomic_DNA"/>
</dbReference>
<dbReference type="STRING" id="360910.BAV0669"/>
<proteinExistence type="inferred from homology"/>
<dbReference type="InterPro" id="IPR001608">
    <property type="entry name" value="Ala_racemase_N"/>
</dbReference>
<gene>
    <name evidence="4" type="ordered locus">BAV0669</name>
</gene>
<dbReference type="InterPro" id="IPR026956">
    <property type="entry name" value="D-ser_dehydrat-like_dom"/>
</dbReference>
<reference evidence="4 5" key="1">
    <citation type="journal article" date="2006" name="J. Bacteriol.">
        <title>Comparison of the genome sequence of the poultry pathogen Bordetella avium with those of B. bronchiseptica, B. pertussis, and B. parapertussis reveals extensive diversity in surface structures associated with host interaction.</title>
        <authorList>
            <person name="Sebaihia M."/>
            <person name="Preston A."/>
            <person name="Maskell D.J."/>
            <person name="Kuzmiak H."/>
            <person name="Connell T.D."/>
            <person name="King N.D."/>
            <person name="Orndorff P.E."/>
            <person name="Miyamoto D.M."/>
            <person name="Thomson N.R."/>
            <person name="Harris D."/>
            <person name="Goble A."/>
            <person name="Lord A."/>
            <person name="Murphy L."/>
            <person name="Quail M.A."/>
            <person name="Rutter S."/>
            <person name="Squares R."/>
            <person name="Squares S."/>
            <person name="Woodward J."/>
            <person name="Parkhill J."/>
            <person name="Temple L.M."/>
        </authorList>
    </citation>
    <scope>NUCLEOTIDE SEQUENCE [LARGE SCALE GENOMIC DNA]</scope>
    <source>
        <strain evidence="4 5">197N</strain>
    </source>
</reference>
<dbReference type="GO" id="GO:0036088">
    <property type="term" value="P:D-serine catabolic process"/>
    <property type="evidence" value="ECO:0007669"/>
    <property type="project" value="TreeGrafter"/>
</dbReference>
<dbReference type="CDD" id="cd06812">
    <property type="entry name" value="PLPDE_III_DSD_D-TA_like_1"/>
    <property type="match status" value="1"/>
</dbReference>
<dbReference type="GO" id="GO:0008721">
    <property type="term" value="F:D-serine ammonia-lyase activity"/>
    <property type="evidence" value="ECO:0007669"/>
    <property type="project" value="TreeGrafter"/>
</dbReference>
<dbReference type="PANTHER" id="PTHR28004">
    <property type="entry name" value="ZGC:162816-RELATED"/>
    <property type="match status" value="1"/>
</dbReference>
<protein>
    <submittedName>
        <fullName evidence="4">Pyridoxal phosphate binding aldolase</fullName>
    </submittedName>
</protein>
<dbReference type="Proteomes" id="UP000001977">
    <property type="component" value="Chromosome"/>
</dbReference>
<dbReference type="AlphaFoldDB" id="Q2KXF6"/>
<dbReference type="RefSeq" id="WP_012416364.1">
    <property type="nucleotide sequence ID" value="NC_010645.1"/>
</dbReference>
<dbReference type="Pfam" id="PF14031">
    <property type="entry name" value="D-ser_dehydrat"/>
    <property type="match status" value="1"/>
</dbReference>
<accession>Q2KXF6</accession>